<reference evidence="2" key="1">
    <citation type="submission" date="2014-05" db="EMBL/GenBank/DDBJ databases">
        <authorList>
            <person name="Horn Fabian"/>
        </authorList>
    </citation>
    <scope>NUCLEOTIDE SEQUENCE</scope>
</reference>
<dbReference type="InterPro" id="IPR037165">
    <property type="entry name" value="AldOxase/xan_DH_Mopterin-bd_sf"/>
</dbReference>
<keyword evidence="3" id="KW-0560">Oxidoreductase</keyword>
<accession>A0A061A3P0</accession>
<dbReference type="Pfam" id="PF02738">
    <property type="entry name" value="MoCoBD_1"/>
    <property type="match status" value="1"/>
</dbReference>
<gene>
    <name evidence="3" type="ORF">J2Z30_005326</name>
    <name evidence="2" type="ORF">SIRAN9430</name>
</gene>
<dbReference type="EMBL" id="JAGGLR010000014">
    <property type="protein sequence ID" value="MBP2064303.1"/>
    <property type="molecule type" value="Genomic_DNA"/>
</dbReference>
<dbReference type="PANTHER" id="PTHR11908">
    <property type="entry name" value="XANTHINE DEHYDROGENASE"/>
    <property type="match status" value="1"/>
</dbReference>
<feature type="domain" description="Aldehyde oxidase/xanthine dehydrogenase a/b hammerhead" evidence="1">
    <location>
        <begin position="16"/>
        <end position="128"/>
    </location>
</feature>
<organism evidence="2">
    <name type="scientific">Streptomyces iranensis</name>
    <dbReference type="NCBI Taxonomy" id="576784"/>
    <lineage>
        <taxon>Bacteria</taxon>
        <taxon>Bacillati</taxon>
        <taxon>Actinomycetota</taxon>
        <taxon>Actinomycetes</taxon>
        <taxon>Kitasatosporales</taxon>
        <taxon>Streptomycetaceae</taxon>
        <taxon>Streptomyces</taxon>
        <taxon>Streptomyces violaceusniger group</taxon>
    </lineage>
</organism>
<dbReference type="GO" id="GO:0005506">
    <property type="term" value="F:iron ion binding"/>
    <property type="evidence" value="ECO:0007669"/>
    <property type="project" value="InterPro"/>
</dbReference>
<dbReference type="Gene3D" id="3.30.365.10">
    <property type="entry name" value="Aldehyde oxidase/xanthine dehydrogenase, molybdopterin binding domain"/>
    <property type="match status" value="4"/>
</dbReference>
<evidence type="ECO:0000313" key="4">
    <source>
        <dbReference type="Proteomes" id="UP000756710"/>
    </source>
</evidence>
<evidence type="ECO:0000259" key="1">
    <source>
        <dbReference type="SMART" id="SM01008"/>
    </source>
</evidence>
<protein>
    <submittedName>
        <fullName evidence="2">Aldehyde oxidase and xanthine dehydrogenasemolybdopterin binding protein</fullName>
    </submittedName>
    <submittedName>
        <fullName evidence="3">Xanthine dehydrogenase YagR molybdenum-binding subunit</fullName>
        <ecNumber evidence="3">1.17.1.4</ecNumber>
    </submittedName>
</protein>
<dbReference type="Proteomes" id="UP000756710">
    <property type="component" value="Unassembled WGS sequence"/>
</dbReference>
<dbReference type="InterPro" id="IPR016208">
    <property type="entry name" value="Ald_Oxase/xanthine_DH-like"/>
</dbReference>
<reference evidence="3 4" key="2">
    <citation type="submission" date="2021-03" db="EMBL/GenBank/DDBJ databases">
        <title>Genomic Encyclopedia of Type Strains, Phase IV (KMG-IV): sequencing the most valuable type-strain genomes for metagenomic binning, comparative biology and taxonomic classification.</title>
        <authorList>
            <person name="Goeker M."/>
        </authorList>
    </citation>
    <scope>NUCLEOTIDE SEQUENCE [LARGE SCALE GENOMIC DNA]</scope>
    <source>
        <strain evidence="3 4">DSM 41954</strain>
    </source>
</reference>
<dbReference type="RefSeq" id="WP_044580186.1">
    <property type="nucleotide sequence ID" value="NZ_BAABDR010000029.1"/>
</dbReference>
<dbReference type="GO" id="GO:0004854">
    <property type="term" value="F:xanthine dehydrogenase activity"/>
    <property type="evidence" value="ECO:0007669"/>
    <property type="project" value="UniProtKB-EC"/>
</dbReference>
<dbReference type="InterPro" id="IPR046867">
    <property type="entry name" value="AldOxase/xan_DH_MoCoBD2"/>
</dbReference>
<dbReference type="HOGENOM" id="CLU_001681_2_2_11"/>
<dbReference type="SUPFAM" id="SSF54665">
    <property type="entry name" value="CO dehydrogenase molybdoprotein N-domain-like"/>
    <property type="match status" value="1"/>
</dbReference>
<dbReference type="Pfam" id="PF20256">
    <property type="entry name" value="MoCoBD_2"/>
    <property type="match status" value="1"/>
</dbReference>
<dbReference type="EC" id="1.17.1.4" evidence="3"/>
<dbReference type="InterPro" id="IPR000674">
    <property type="entry name" value="Ald_Oxase/Xan_DH_a/b"/>
</dbReference>
<keyword evidence="4" id="KW-1185">Reference proteome</keyword>
<dbReference type="SMART" id="SM01008">
    <property type="entry name" value="Ald_Xan_dh_C"/>
    <property type="match status" value="1"/>
</dbReference>
<dbReference type="InterPro" id="IPR036856">
    <property type="entry name" value="Ald_Oxase/Xan_DH_a/b_sf"/>
</dbReference>
<dbReference type="InterPro" id="IPR008274">
    <property type="entry name" value="AldOxase/xan_DH_MoCoBD1"/>
</dbReference>
<dbReference type="Pfam" id="PF01315">
    <property type="entry name" value="Ald_Xan_dh_C"/>
    <property type="match status" value="1"/>
</dbReference>
<name>A0A061A3P0_9ACTN</name>
<dbReference type="SUPFAM" id="SSF56003">
    <property type="entry name" value="Molybdenum cofactor-binding domain"/>
    <property type="match status" value="1"/>
</dbReference>
<dbReference type="AlphaFoldDB" id="A0A061A3P0"/>
<dbReference type="PANTHER" id="PTHR11908:SF123">
    <property type="entry name" value="ALDEHYDE OXIDOREDUCTASE MOLYBDENUM-BINDING SUBUNIT PAOC"/>
    <property type="match status" value="1"/>
</dbReference>
<evidence type="ECO:0000313" key="3">
    <source>
        <dbReference type="EMBL" id="MBP2064303.1"/>
    </source>
</evidence>
<dbReference type="EMBL" id="LK022848">
    <property type="protein sequence ID" value="CDR17438.1"/>
    <property type="molecule type" value="Genomic_DNA"/>
</dbReference>
<sequence>MIGQAVNRVDGPLKATGRAAYAYEHWEAGQPLYGFIVGATIGKGRITRIDTEDAEGAPGVQLVMTYLNAPAQGPRDESIPFEYWRAQPMLTGPDIHFYGEPVALVVAETFEQARDAADLVEVEYRAGRGRFDFGEFEDDTYIPKTVNAGLPTDTAVGDFDAGFAGAEVKVDQQYTTPYEFSMPIEPNASMVAPHGDDDLVVYVSCQITDAARDSVAGTLMMDPERVHIVTPFVGGGFGSKLGIHSETILAAMAARALGRPVKVTLTRQQVFQLVGMRPTSSQRVRLGAGHDGRLAAIAHDVTMHTNPDVEYAEQTAATVRSLYAAPHRLTSHRLTALDLPRGTDVRAPGEAPGMLSVESAMDELADALGMDPVELRIRNEPTVDPERNVPYSDRHLVECLREGARRFGWENRPATPASVREGRWLIGYGMSAAIRGHFQGPTTVRVRLEPDGTAVIQTDMTDIGTGTYTILTQVGAEGLGLPLERVRIDLGRSDHPSSWGSGGSWGATNSSTAVHRACAALRTKLLDAALGDTRSPLHGQDPSAAVFSDGDVAIGGASEALREIVARHHPDGVEAEGQTRFMGDDPNYSDYSINTYGAHFAEVGVDADTAETRLRRMLSVFSVGRVFNPKTARSQLIGGMIWGVGAALEEEAVVDPRSGAFVNRDFAGYLVPVHGDIPADIDAVVLEGYDDKANPLGAKGIGEVGICGSGAAVANAVFNATGVRVRDFPITIEKLLPGLPAMV</sequence>
<dbReference type="Gene3D" id="3.90.1170.50">
    <property type="entry name" value="Aldehyde oxidase/xanthine dehydrogenase, a/b hammerhead"/>
    <property type="match status" value="1"/>
</dbReference>
<proteinExistence type="predicted"/>
<evidence type="ECO:0000313" key="2">
    <source>
        <dbReference type="EMBL" id="CDR17438.1"/>
    </source>
</evidence>